<reference evidence="2" key="1">
    <citation type="submission" date="2018-06" db="EMBL/GenBank/DDBJ databases">
        <authorList>
            <person name="Zhirakovskaya E."/>
        </authorList>
    </citation>
    <scope>NUCLEOTIDE SEQUENCE</scope>
</reference>
<protein>
    <recommendedName>
        <fullName evidence="3">Tetratricopeptide repeat protein</fullName>
    </recommendedName>
</protein>
<organism evidence="2">
    <name type="scientific">hydrothermal vent metagenome</name>
    <dbReference type="NCBI Taxonomy" id="652676"/>
    <lineage>
        <taxon>unclassified sequences</taxon>
        <taxon>metagenomes</taxon>
        <taxon>ecological metagenomes</taxon>
    </lineage>
</organism>
<dbReference type="AlphaFoldDB" id="A0A3B0SIL3"/>
<proteinExistence type="predicted"/>
<feature type="non-terminal residue" evidence="2">
    <location>
        <position position="582"/>
    </location>
</feature>
<evidence type="ECO:0000313" key="2">
    <source>
        <dbReference type="EMBL" id="VAW00639.1"/>
    </source>
</evidence>
<dbReference type="EMBL" id="UOEJ01000136">
    <property type="protein sequence ID" value="VAW00639.1"/>
    <property type="molecule type" value="Genomic_DNA"/>
</dbReference>
<feature type="region of interest" description="Disordered" evidence="1">
    <location>
        <begin position="260"/>
        <end position="279"/>
    </location>
</feature>
<name>A0A3B0SIL3_9ZZZZ</name>
<evidence type="ECO:0008006" key="3">
    <source>
        <dbReference type="Google" id="ProtNLM"/>
    </source>
</evidence>
<sequence length="582" mass="65252">MTMSISFFIRVAIAFFVLSVPLQSIAQEVVTVRHGDHPTFSRIVFDWQEDVEYTSRLVAGRLEITFNKAARPDWGSLPNEPLNFLAEPEYHIDGQSLIVSLKMIRPGKLSHFRYGKKIAFDISGDDVSANDNRAAGVTPATVSDIPPDGDNDITPDVAEGDGEMTVRVRRQWDSLRLSYPWKEDVRAAAFIRYNQLWVVFEGKKTVNQRDLDRFIGQRVLSARQLDHPTMTILVYEVTPGQNIKVQKISRHWHIDLKNSRTAPARPIPSSPQRSAGSKGENFFYSAGNTGMVLMVEDPVIGDELAIIPVMESSQGVLQLQKFTEFTSLPTAQGIAVQLIADNIDILKYRNGVSVATREGLALSPSQLSGKLGLIPVEGEAVDSTEKLVDFPLWAKGPLEGQDYHANKHELLYMLANSTDTNRNEIRWRLAKFYLANGRRREAFAVLNVMLDEDSRLIANPEFRTVLAVTNILMRRFDEGAKLLVHKALIGQQDVFLWRAVANSALGNHKLAFENYKKGSDTLSLQAPENRIGFLFAAIRSAYALGEKDFVEFSLSMLKNLPLSAAQLTEMDYWRALLERDSG</sequence>
<gene>
    <name evidence="2" type="ORF">MNBD_ALPHA01-1862</name>
</gene>
<evidence type="ECO:0000256" key="1">
    <source>
        <dbReference type="SAM" id="MobiDB-lite"/>
    </source>
</evidence>
<accession>A0A3B0SIL3</accession>